<feature type="domain" description="Methyltransferase FkbM" evidence="1">
    <location>
        <begin position="105"/>
        <end position="270"/>
    </location>
</feature>
<sequence length="305" mass="34360">MNAAAADLVWRTYHALMRAVRHRAWMWRAVRLVPERARTAVYRAVEQYRQSTREIDFTVAHPVLGHRMFLCSRTDLGQLFVSGVYEKDVVRVLVEGLRPGMTFVDVGAHVGFHTVIAARSVGARGKVYAFEPQPEVRSLLERNVAQNGYRSRCEVLGVAVSDRQGTGRLYLGKRERGHSSFYASDRTAEAIPVETTTLDRFFAGRGWPPVHWVKMDIEGAEAFALRGMRGLVARNPALALIMEFGVHTARDAGYTHVRLARLLHGLGFRIGYWIEAGLRRFELPVEWPATDYGNLLFVQGEGPPT</sequence>
<name>A0A1B4V6D1_9GAMM</name>
<dbReference type="KEGG" id="sva:SVA_1560"/>
<organism evidence="2 3">
    <name type="scientific">Sulfurifustis variabilis</name>
    <dbReference type="NCBI Taxonomy" id="1675686"/>
    <lineage>
        <taxon>Bacteria</taxon>
        <taxon>Pseudomonadati</taxon>
        <taxon>Pseudomonadota</taxon>
        <taxon>Gammaproteobacteria</taxon>
        <taxon>Acidiferrobacterales</taxon>
        <taxon>Acidiferrobacteraceae</taxon>
        <taxon>Sulfurifustis</taxon>
    </lineage>
</organism>
<dbReference type="GO" id="GO:0032259">
    <property type="term" value="P:methylation"/>
    <property type="evidence" value="ECO:0007669"/>
    <property type="project" value="UniProtKB-KW"/>
</dbReference>
<dbReference type="Pfam" id="PF05050">
    <property type="entry name" value="Methyltransf_21"/>
    <property type="match status" value="1"/>
</dbReference>
<accession>A0A1B4V6D1</accession>
<dbReference type="NCBIfam" id="TIGR01444">
    <property type="entry name" value="fkbM_fam"/>
    <property type="match status" value="1"/>
</dbReference>
<dbReference type="SUPFAM" id="SSF53335">
    <property type="entry name" value="S-adenosyl-L-methionine-dependent methyltransferases"/>
    <property type="match status" value="1"/>
</dbReference>
<dbReference type="InterPro" id="IPR052514">
    <property type="entry name" value="SAM-dependent_MTase"/>
</dbReference>
<dbReference type="EMBL" id="AP014936">
    <property type="protein sequence ID" value="BAU48122.1"/>
    <property type="molecule type" value="Genomic_DNA"/>
</dbReference>
<dbReference type="AlphaFoldDB" id="A0A1B4V6D1"/>
<dbReference type="GO" id="GO:0008168">
    <property type="term" value="F:methyltransferase activity"/>
    <property type="evidence" value="ECO:0007669"/>
    <property type="project" value="UniProtKB-KW"/>
</dbReference>
<dbReference type="PANTHER" id="PTHR34203">
    <property type="entry name" value="METHYLTRANSFERASE, FKBM FAMILY PROTEIN"/>
    <property type="match status" value="1"/>
</dbReference>
<dbReference type="PANTHER" id="PTHR34203:SF15">
    <property type="entry name" value="SLL1173 PROTEIN"/>
    <property type="match status" value="1"/>
</dbReference>
<dbReference type="InterPro" id="IPR029063">
    <property type="entry name" value="SAM-dependent_MTases_sf"/>
</dbReference>
<dbReference type="RefSeq" id="WP_096460665.1">
    <property type="nucleotide sequence ID" value="NZ_AP014936.1"/>
</dbReference>
<evidence type="ECO:0000313" key="2">
    <source>
        <dbReference type="EMBL" id="BAU48122.1"/>
    </source>
</evidence>
<keyword evidence="2" id="KW-0489">Methyltransferase</keyword>
<keyword evidence="3" id="KW-1185">Reference proteome</keyword>
<reference evidence="2 3" key="1">
    <citation type="submission" date="2015-08" db="EMBL/GenBank/DDBJ databases">
        <title>Complete genome sequence of Sulfurifustis variabilis.</title>
        <authorList>
            <person name="Miura A."/>
            <person name="Kojima H."/>
            <person name="Fukui M."/>
        </authorList>
    </citation>
    <scope>NUCLEOTIDE SEQUENCE [LARGE SCALE GENOMIC DNA]</scope>
    <source>
        <strain evidence="3">skN76</strain>
    </source>
</reference>
<dbReference type="InterPro" id="IPR006342">
    <property type="entry name" value="FkbM_mtfrase"/>
</dbReference>
<dbReference type="Proteomes" id="UP000218899">
    <property type="component" value="Chromosome"/>
</dbReference>
<protein>
    <submittedName>
        <fullName evidence="2">Methyltransferase FkbM</fullName>
    </submittedName>
</protein>
<evidence type="ECO:0000313" key="3">
    <source>
        <dbReference type="Proteomes" id="UP000218899"/>
    </source>
</evidence>
<dbReference type="OrthoDB" id="9814604at2"/>
<evidence type="ECO:0000259" key="1">
    <source>
        <dbReference type="Pfam" id="PF05050"/>
    </source>
</evidence>
<dbReference type="Gene3D" id="3.40.50.150">
    <property type="entry name" value="Vaccinia Virus protein VP39"/>
    <property type="match status" value="1"/>
</dbReference>
<keyword evidence="2" id="KW-0808">Transferase</keyword>
<gene>
    <name evidence="2" type="ORF">SVA_1560</name>
</gene>
<proteinExistence type="predicted"/>